<dbReference type="InterPro" id="IPR002933">
    <property type="entry name" value="Peptidase_M20"/>
</dbReference>
<organism evidence="2">
    <name type="scientific">mine drainage metagenome</name>
    <dbReference type="NCBI Taxonomy" id="410659"/>
    <lineage>
        <taxon>unclassified sequences</taxon>
        <taxon>metagenomes</taxon>
        <taxon>ecological metagenomes</taxon>
    </lineage>
</organism>
<evidence type="ECO:0000256" key="1">
    <source>
        <dbReference type="ARBA" id="ARBA00022833"/>
    </source>
</evidence>
<sequence>MIDEGTELANEATDLLQLMIRNRCVNDGSPESGHEERTASLLNTYLEGSGVDLHTWEPAPGRTSLLARLPGRDPAAPSLTLLGHTDVVPAAPEGWRHDPFGGELIEGEVWGRGAIDMLDLTAT</sequence>
<dbReference type="Pfam" id="PF01546">
    <property type="entry name" value="Peptidase_M20"/>
    <property type="match status" value="1"/>
</dbReference>
<dbReference type="PANTHER" id="PTHR43808:SF8">
    <property type="entry name" value="PEPTIDASE M20 DIMERISATION DOMAIN-CONTAINING PROTEIN"/>
    <property type="match status" value="1"/>
</dbReference>
<proteinExistence type="predicted"/>
<dbReference type="AlphaFoldDB" id="T1BYJ8"/>
<accession>T1BYJ8</accession>
<dbReference type="EMBL" id="AUZX01007546">
    <property type="protein sequence ID" value="EQD58995.1"/>
    <property type="molecule type" value="Genomic_DNA"/>
</dbReference>
<dbReference type="GO" id="GO:0016787">
    <property type="term" value="F:hydrolase activity"/>
    <property type="evidence" value="ECO:0007669"/>
    <property type="project" value="InterPro"/>
</dbReference>
<dbReference type="Gene3D" id="3.40.630.10">
    <property type="entry name" value="Zn peptidases"/>
    <property type="match status" value="1"/>
</dbReference>
<protein>
    <submittedName>
        <fullName evidence="2">Peptidase M20</fullName>
    </submittedName>
</protein>
<dbReference type="PANTHER" id="PTHR43808">
    <property type="entry name" value="ACETYLORNITHINE DEACETYLASE"/>
    <property type="match status" value="1"/>
</dbReference>
<dbReference type="SUPFAM" id="SSF53187">
    <property type="entry name" value="Zn-dependent exopeptidases"/>
    <property type="match status" value="1"/>
</dbReference>
<reference evidence="2" key="1">
    <citation type="submission" date="2013-08" db="EMBL/GenBank/DDBJ databases">
        <authorList>
            <person name="Mendez C."/>
            <person name="Richter M."/>
            <person name="Ferrer M."/>
            <person name="Sanchez J."/>
        </authorList>
    </citation>
    <scope>NUCLEOTIDE SEQUENCE</scope>
</reference>
<reference evidence="2" key="2">
    <citation type="journal article" date="2014" name="ISME J.">
        <title>Microbial stratification in low pH oxic and suboxic macroscopic growths along an acid mine drainage.</title>
        <authorList>
            <person name="Mendez-Garcia C."/>
            <person name="Mesa V."/>
            <person name="Sprenger R.R."/>
            <person name="Richter M."/>
            <person name="Diez M.S."/>
            <person name="Solano J."/>
            <person name="Bargiela R."/>
            <person name="Golyshina O.V."/>
            <person name="Manteca A."/>
            <person name="Ramos J.L."/>
            <person name="Gallego J.R."/>
            <person name="Llorente I."/>
            <person name="Martins Dos Santos V.A."/>
            <person name="Jensen O.N."/>
            <person name="Pelaez A.I."/>
            <person name="Sanchez J."/>
            <person name="Ferrer M."/>
        </authorList>
    </citation>
    <scope>NUCLEOTIDE SEQUENCE</scope>
</reference>
<dbReference type="InterPro" id="IPR050072">
    <property type="entry name" value="Peptidase_M20A"/>
</dbReference>
<name>T1BYJ8_9ZZZZ</name>
<keyword evidence="1" id="KW-0862">Zinc</keyword>
<feature type="non-terminal residue" evidence="2">
    <location>
        <position position="123"/>
    </location>
</feature>
<comment type="caution">
    <text evidence="2">The sequence shown here is derived from an EMBL/GenBank/DDBJ whole genome shotgun (WGS) entry which is preliminary data.</text>
</comment>
<gene>
    <name evidence="2" type="ORF">B1A_10587</name>
</gene>
<evidence type="ECO:0000313" key="2">
    <source>
        <dbReference type="EMBL" id="EQD58995.1"/>
    </source>
</evidence>